<accession>A0A8C4QLN2</accession>
<proteinExistence type="predicted"/>
<protein>
    <submittedName>
        <fullName evidence="1">Uncharacterized protein</fullName>
    </submittedName>
</protein>
<evidence type="ECO:0000313" key="1">
    <source>
        <dbReference type="Ensembl" id="ENSEBUP00000017378.1"/>
    </source>
</evidence>
<reference evidence="1" key="2">
    <citation type="submission" date="2025-09" db="UniProtKB">
        <authorList>
            <consortium name="Ensembl"/>
        </authorList>
    </citation>
    <scope>IDENTIFICATION</scope>
</reference>
<sequence>MAVSDSKLDFQAPQGYEVVGHTAATLVFTNVQMKKVLTGDLFLFFKKESNQYVLHLYDTKFKMLKWSRKLTKENTPHMTYPWFYQFEFTDGEKPFEEALDFGLGERPADFNEVLHNTILKLKEEPITPSCAPTTRPRRSTDPPVTKTILQWTASAPSTSKCAGAFKKI</sequence>
<dbReference type="Ensembl" id="ENSEBUT00000017954.1">
    <property type="protein sequence ID" value="ENSEBUP00000017378.1"/>
    <property type="gene ID" value="ENSEBUG00000010852.1"/>
</dbReference>
<organism evidence="1 2">
    <name type="scientific">Eptatretus burgeri</name>
    <name type="common">Inshore hagfish</name>
    <dbReference type="NCBI Taxonomy" id="7764"/>
    <lineage>
        <taxon>Eukaryota</taxon>
        <taxon>Metazoa</taxon>
        <taxon>Chordata</taxon>
        <taxon>Craniata</taxon>
        <taxon>Vertebrata</taxon>
        <taxon>Cyclostomata</taxon>
        <taxon>Myxini</taxon>
        <taxon>Myxiniformes</taxon>
        <taxon>Myxinidae</taxon>
        <taxon>Eptatretinae</taxon>
        <taxon>Eptatretus</taxon>
    </lineage>
</organism>
<name>A0A8C4QLN2_EPTBU</name>
<reference evidence="1" key="1">
    <citation type="submission" date="2025-08" db="UniProtKB">
        <authorList>
            <consortium name="Ensembl"/>
        </authorList>
    </citation>
    <scope>IDENTIFICATION</scope>
</reference>
<evidence type="ECO:0000313" key="2">
    <source>
        <dbReference type="Proteomes" id="UP000694388"/>
    </source>
</evidence>
<keyword evidence="2" id="KW-1185">Reference proteome</keyword>
<dbReference type="AlphaFoldDB" id="A0A8C4QLN2"/>
<dbReference type="Proteomes" id="UP000694388">
    <property type="component" value="Unplaced"/>
</dbReference>